<dbReference type="eggNOG" id="KOG0681">
    <property type="taxonomic scope" value="Eukaryota"/>
</dbReference>
<dbReference type="InterPro" id="IPR004000">
    <property type="entry name" value="Actin"/>
</dbReference>
<dbReference type="Gene3D" id="3.90.640.10">
    <property type="entry name" value="Actin, Chain A, domain 4"/>
    <property type="match status" value="2"/>
</dbReference>
<reference evidence="4" key="2">
    <citation type="submission" date="2009-11" db="EMBL/GenBank/DDBJ databases">
        <title>The Genome Sequence of Allomyces macrogynus strain ATCC 38327.</title>
        <authorList>
            <consortium name="The Broad Institute Genome Sequencing Platform"/>
            <person name="Russ C."/>
            <person name="Cuomo C."/>
            <person name="Shea T."/>
            <person name="Young S.K."/>
            <person name="Zeng Q."/>
            <person name="Koehrsen M."/>
            <person name="Haas B."/>
            <person name="Borodovsky M."/>
            <person name="Guigo R."/>
            <person name="Alvarado L."/>
            <person name="Berlin A."/>
            <person name="Borenstein D."/>
            <person name="Chen Z."/>
            <person name="Engels R."/>
            <person name="Freedman E."/>
            <person name="Gellesch M."/>
            <person name="Goldberg J."/>
            <person name="Griggs A."/>
            <person name="Gujja S."/>
            <person name="Heiman D."/>
            <person name="Hepburn T."/>
            <person name="Howarth C."/>
            <person name="Jen D."/>
            <person name="Larson L."/>
            <person name="Lewis B."/>
            <person name="Mehta T."/>
            <person name="Park D."/>
            <person name="Pearson M."/>
            <person name="Roberts A."/>
            <person name="Saif S."/>
            <person name="Shenoy N."/>
            <person name="Sisk P."/>
            <person name="Stolte C."/>
            <person name="Sykes S."/>
            <person name="Walk T."/>
            <person name="White J."/>
            <person name="Yandava C."/>
            <person name="Burger G."/>
            <person name="Gray M.W."/>
            <person name="Holland P.W.H."/>
            <person name="King N."/>
            <person name="Lang F.B.F."/>
            <person name="Roger A.J."/>
            <person name="Ruiz-Trillo I."/>
            <person name="Lander E."/>
            <person name="Nusbaum C."/>
        </authorList>
    </citation>
    <scope>NUCLEOTIDE SEQUENCE [LARGE SCALE GENOMIC DNA]</scope>
    <source>
        <strain evidence="4">ATCC 38327</strain>
    </source>
</reference>
<dbReference type="Gene3D" id="3.30.420.40">
    <property type="match status" value="4"/>
</dbReference>
<dbReference type="PANTHER" id="PTHR11937">
    <property type="entry name" value="ACTIN"/>
    <property type="match status" value="1"/>
</dbReference>
<name>A0A0L0RXJ0_ALLM3</name>
<feature type="region of interest" description="Disordered" evidence="2">
    <location>
        <begin position="254"/>
        <end position="325"/>
    </location>
</feature>
<reference evidence="3 4" key="1">
    <citation type="submission" date="2009-11" db="EMBL/GenBank/DDBJ databases">
        <title>Annotation of Allomyces macrogynus ATCC 38327.</title>
        <authorList>
            <consortium name="The Broad Institute Genome Sequencing Platform"/>
            <person name="Russ C."/>
            <person name="Cuomo C."/>
            <person name="Burger G."/>
            <person name="Gray M.W."/>
            <person name="Holland P.W.H."/>
            <person name="King N."/>
            <person name="Lang F.B.F."/>
            <person name="Roger A.J."/>
            <person name="Ruiz-Trillo I."/>
            <person name="Young S.K."/>
            <person name="Zeng Q."/>
            <person name="Gargeya S."/>
            <person name="Fitzgerald M."/>
            <person name="Haas B."/>
            <person name="Abouelleil A."/>
            <person name="Alvarado L."/>
            <person name="Arachchi H.M."/>
            <person name="Berlin A."/>
            <person name="Chapman S.B."/>
            <person name="Gearin G."/>
            <person name="Goldberg J."/>
            <person name="Griggs A."/>
            <person name="Gujja S."/>
            <person name="Hansen M."/>
            <person name="Heiman D."/>
            <person name="Howarth C."/>
            <person name="Larimer J."/>
            <person name="Lui A."/>
            <person name="MacDonald P.J.P."/>
            <person name="McCowen C."/>
            <person name="Montmayeur A."/>
            <person name="Murphy C."/>
            <person name="Neiman D."/>
            <person name="Pearson M."/>
            <person name="Priest M."/>
            <person name="Roberts A."/>
            <person name="Saif S."/>
            <person name="Shea T."/>
            <person name="Sisk P."/>
            <person name="Stolte C."/>
            <person name="Sykes S."/>
            <person name="Wortman J."/>
            <person name="Nusbaum C."/>
            <person name="Birren B."/>
        </authorList>
    </citation>
    <scope>NUCLEOTIDE SEQUENCE [LARGE SCALE GENOMIC DNA]</scope>
    <source>
        <strain evidence="3 4">ATCC 38327</strain>
    </source>
</reference>
<dbReference type="SMART" id="SM00268">
    <property type="entry name" value="ACTIN"/>
    <property type="match status" value="1"/>
</dbReference>
<evidence type="ECO:0000256" key="1">
    <source>
        <dbReference type="RuleBase" id="RU000487"/>
    </source>
</evidence>
<dbReference type="AlphaFoldDB" id="A0A0L0RXJ0"/>
<dbReference type="SUPFAM" id="SSF53067">
    <property type="entry name" value="Actin-like ATPase domain"/>
    <property type="match status" value="2"/>
</dbReference>
<keyword evidence="4" id="KW-1185">Reference proteome</keyword>
<dbReference type="OrthoDB" id="7340501at2759"/>
<evidence type="ECO:0000313" key="3">
    <source>
        <dbReference type="EMBL" id="KNE54771.1"/>
    </source>
</evidence>
<evidence type="ECO:0000256" key="2">
    <source>
        <dbReference type="SAM" id="MobiDB-lite"/>
    </source>
</evidence>
<accession>A0A0L0RXJ0</accession>
<feature type="compositionally biased region" description="Polar residues" evidence="2">
    <location>
        <begin position="258"/>
        <end position="268"/>
    </location>
</feature>
<dbReference type="Pfam" id="PF00022">
    <property type="entry name" value="Actin"/>
    <property type="match status" value="1"/>
</dbReference>
<organism evidence="3 4">
    <name type="scientific">Allomyces macrogynus (strain ATCC 38327)</name>
    <name type="common">Allomyces javanicus var. macrogynus</name>
    <dbReference type="NCBI Taxonomy" id="578462"/>
    <lineage>
        <taxon>Eukaryota</taxon>
        <taxon>Fungi</taxon>
        <taxon>Fungi incertae sedis</taxon>
        <taxon>Blastocladiomycota</taxon>
        <taxon>Blastocladiomycetes</taxon>
        <taxon>Blastocladiales</taxon>
        <taxon>Blastocladiaceae</taxon>
        <taxon>Allomyces</taxon>
    </lineage>
</organism>
<dbReference type="STRING" id="578462.A0A0L0RXJ0"/>
<gene>
    <name evidence="3" type="ORF">AMAG_00725</name>
</gene>
<evidence type="ECO:0000313" key="4">
    <source>
        <dbReference type="Proteomes" id="UP000054350"/>
    </source>
</evidence>
<evidence type="ECO:0008006" key="5">
    <source>
        <dbReference type="Google" id="ProtNLM"/>
    </source>
</evidence>
<dbReference type="VEuPathDB" id="FungiDB:AMAG_00725"/>
<proteinExistence type="inferred from homology"/>
<sequence>MTAPTAFVIDAGSGLFKSGWASDTDGPATVIEPIVLRERNRQSGIQSVFVGLHGSRARWPFDEGILQHSDHLESILDHAFVMSQVGENDLQRLVITEPPDGAVPDPASTSGLAVSISHSTTHLLPVLDGAPQMQWAKRISVGCNKLKWYMKQLMHLKYPDFPHVLSDLDYQRFVRKHCYVAENYPTELFRLVHQDHDIVVQYRITQHVNQPVILERVQLTPREEYRLAHDKAKWLTELAEEKAKLEAKLYRTGGGASETGNAVAGTSTSRKKSETQSRMRVMASLLDGDDDESEGGKPGAAGGGRGAAGAAARRKRQKKQDRFGDDSADWKVYSSLSKEPDDDQDPQLIAQLSRIDKLLTEHDPLRHVRFYQRAHAPPTLLPRLLYGPAPMATEADILAREHQIRLNVERIRVPEALFHPPLAGVDEAGLAELAQTVLAGMPNEEDRRRVHANVVVVGGGAAMPGVAERLRGELVREAPVGSLVSVETAREKVVGAWRGAARFANQVEYVSREVYLEAGGDGARWFRPHLWSNRG</sequence>
<dbReference type="InterPro" id="IPR043129">
    <property type="entry name" value="ATPase_NBD"/>
</dbReference>
<dbReference type="EMBL" id="GG745328">
    <property type="protein sequence ID" value="KNE54771.1"/>
    <property type="molecule type" value="Genomic_DNA"/>
</dbReference>
<protein>
    <recommendedName>
        <fullName evidence="5">Actin-related protein 8</fullName>
    </recommendedName>
</protein>
<comment type="similarity">
    <text evidence="1">Belongs to the actin family.</text>
</comment>
<dbReference type="Proteomes" id="UP000054350">
    <property type="component" value="Unassembled WGS sequence"/>
</dbReference>
<feature type="compositionally biased region" description="Gly residues" evidence="2">
    <location>
        <begin position="296"/>
        <end position="307"/>
    </location>
</feature>